<comment type="caution">
    <text evidence="3">The sequence shown here is derived from an EMBL/GenBank/DDBJ whole genome shotgun (WGS) entry which is preliminary data.</text>
</comment>
<evidence type="ECO:0000313" key="3">
    <source>
        <dbReference type="EMBL" id="EEW92321.1"/>
    </source>
</evidence>
<dbReference type="Proteomes" id="UP000002939">
    <property type="component" value="Unassembled WGS sequence"/>
</dbReference>
<evidence type="ECO:0000313" key="4">
    <source>
        <dbReference type="Proteomes" id="UP000002939"/>
    </source>
</evidence>
<dbReference type="eggNOG" id="COG3315">
    <property type="taxonomic scope" value="Bacteria"/>
</dbReference>
<dbReference type="PANTHER" id="PTHR43619">
    <property type="entry name" value="S-ADENOSYL-L-METHIONINE-DEPENDENT METHYLTRANSFERASE YKTD-RELATED"/>
    <property type="match status" value="1"/>
</dbReference>
<dbReference type="GO" id="GO:0032259">
    <property type="term" value="P:methylation"/>
    <property type="evidence" value="ECO:0007669"/>
    <property type="project" value="UniProtKB-KW"/>
</dbReference>
<reference evidence="3" key="1">
    <citation type="submission" date="2009-09" db="EMBL/GenBank/DDBJ databases">
        <authorList>
            <consortium name="The Broad Institute Genome Sequencing Platform"/>
            <person name="Ward D."/>
            <person name="Feldgarden M."/>
            <person name="Earl A."/>
            <person name="Young S.K."/>
            <person name="Zeng Q."/>
            <person name="Koehrsen M."/>
            <person name="Alvarado L."/>
            <person name="Berlin A."/>
            <person name="Bochicchio J."/>
            <person name="Borenstein D."/>
            <person name="Chapman S.B."/>
            <person name="Chen Z."/>
            <person name="Engels R."/>
            <person name="Freedman E."/>
            <person name="Gellesch M."/>
            <person name="Goldberg J."/>
            <person name="Griggs A."/>
            <person name="Gujja S."/>
            <person name="Heilman E."/>
            <person name="Heiman D."/>
            <person name="Hepburn T."/>
            <person name="Howarth C."/>
            <person name="Jen D."/>
            <person name="Larson L."/>
            <person name="Lewis B."/>
            <person name="Mehta T."/>
            <person name="Park D."/>
            <person name="Pearson M."/>
            <person name="Roberts A."/>
            <person name="Saif S."/>
            <person name="Shea T."/>
            <person name="Shenoy N."/>
            <person name="Sisk P."/>
            <person name="Stolte C."/>
            <person name="Sykes S."/>
            <person name="Thomson T."/>
            <person name="Walk T."/>
            <person name="White J."/>
            <person name="Yandava C."/>
            <person name="Sibley C.D."/>
            <person name="Field T.R."/>
            <person name="Grinwis M."/>
            <person name="Eshaghurshan C.S."/>
            <person name="Surette M.G."/>
            <person name="Haas B."/>
            <person name="Nusbaum C."/>
            <person name="Birren B."/>
        </authorList>
    </citation>
    <scope>NUCLEOTIDE SEQUENCE [LARGE SCALE GENOMIC DNA]</scope>
    <source>
        <strain evidence="3">ATCC 700633</strain>
    </source>
</reference>
<dbReference type="Gene3D" id="3.40.50.150">
    <property type="entry name" value="Vaccinia Virus protein VP39"/>
    <property type="match status" value="1"/>
</dbReference>
<sequence>MGELFENKVSKTMLMTLQAKALEGEQKNRLFIDPKAEEMMKQVPSIVNISFFDQIGVCLRTKYFDDCCKKFIKTHEHPVIIQLGCGLDDRQGRIGAEDIPFFSVDFLDVITLRQEFFEETPTSQMIADSILDDKWIQIVKEKYPKGDYLFIIEGVLMYFKTNDIKELATKLEREFHQYECYFDTLQHHMVATKNKQKEFREQGVRMHWGLSSQEELYDLFGKYAEILKIDYTMAQYPNRWKVVHRIVSCIPFIQKAAILIQLGINR</sequence>
<name>D0BNT6_9LACT</name>
<dbReference type="InterPro" id="IPR029063">
    <property type="entry name" value="SAM-dependent_MTases_sf"/>
</dbReference>
<dbReference type="InterPro" id="IPR007213">
    <property type="entry name" value="Ppm1/Ppm2/Tcmp"/>
</dbReference>
<evidence type="ECO:0000256" key="1">
    <source>
        <dbReference type="ARBA" id="ARBA00022603"/>
    </source>
</evidence>
<dbReference type="OrthoDB" id="9800233at2"/>
<protein>
    <submittedName>
        <fullName evidence="3">Uncharacterized protein</fullName>
    </submittedName>
</protein>
<gene>
    <name evidence="3" type="ORF">HMPREF0446_01621</name>
</gene>
<dbReference type="STRING" id="626369.HMPREF0446_01621"/>
<dbReference type="GO" id="GO:0008168">
    <property type="term" value="F:methyltransferase activity"/>
    <property type="evidence" value="ECO:0007669"/>
    <property type="project" value="UniProtKB-KW"/>
</dbReference>
<dbReference type="RefSeq" id="WP_006703897.1">
    <property type="nucleotide sequence ID" value="NZ_KI391971.1"/>
</dbReference>
<dbReference type="EMBL" id="ACRF02000018">
    <property type="protein sequence ID" value="EEW92321.1"/>
    <property type="molecule type" value="Genomic_DNA"/>
</dbReference>
<dbReference type="InterPro" id="IPR016874">
    <property type="entry name" value="TcmP-like"/>
</dbReference>
<dbReference type="PANTHER" id="PTHR43619:SF2">
    <property type="entry name" value="S-ADENOSYL-L-METHIONINE-DEPENDENT METHYLTRANSFERASES SUPERFAMILY PROTEIN"/>
    <property type="match status" value="1"/>
</dbReference>
<dbReference type="PIRSF" id="PIRSF028177">
    <property type="entry name" value="Polyketide_synth_Omtfrase_TcmP"/>
    <property type="match status" value="1"/>
</dbReference>
<keyword evidence="4" id="KW-1185">Reference proteome</keyword>
<evidence type="ECO:0000256" key="2">
    <source>
        <dbReference type="ARBA" id="ARBA00022679"/>
    </source>
</evidence>
<keyword evidence="2" id="KW-0808">Transferase</keyword>
<dbReference type="HOGENOM" id="CLU_069348_0_0_9"/>
<dbReference type="SUPFAM" id="SSF53335">
    <property type="entry name" value="S-adenosyl-L-methionine-dependent methyltransferases"/>
    <property type="match status" value="1"/>
</dbReference>
<dbReference type="Pfam" id="PF04072">
    <property type="entry name" value="LCM"/>
    <property type="match status" value="1"/>
</dbReference>
<accession>D0BNT6</accession>
<reference evidence="3" key="2">
    <citation type="submission" date="2011-10" db="EMBL/GenBank/DDBJ databases">
        <title>The Genome Sequence of Granulicatella elegans ATCC 700633.</title>
        <authorList>
            <consortium name="The Broad Institute Genome Sequencing Platform"/>
            <consortium name="The Broad Institute Genome Sequencing Center for Infectious Disease"/>
            <person name="Earl A."/>
            <person name="Ward D."/>
            <person name="Feldgarden M."/>
            <person name="Gevers D."/>
            <person name="Sibley C.D."/>
            <person name="Field T.R."/>
            <person name="Grinwis M."/>
            <person name="Eshaghurshan C.S."/>
            <person name="Surette M.G."/>
            <person name="Young S.K."/>
            <person name="Zeng Q."/>
            <person name="Gargeya S."/>
            <person name="Fitzgerald M."/>
            <person name="Haas B."/>
            <person name="Abouelleil A."/>
            <person name="Alvarado L."/>
            <person name="Arachchi H.M."/>
            <person name="Berlin A."/>
            <person name="Brown A."/>
            <person name="Chapman S.B."/>
            <person name="Chen Z."/>
            <person name="Dunbar C."/>
            <person name="Freedman E."/>
            <person name="Gearin G."/>
            <person name="Goldberg J."/>
            <person name="Griggs A."/>
            <person name="Gujja S."/>
            <person name="Heiman D."/>
            <person name="Howarth C."/>
            <person name="Larson L."/>
            <person name="Lui A."/>
            <person name="MacDonald P.J.P."/>
            <person name="Montmayeur A."/>
            <person name="Murphy C."/>
            <person name="Neiman D."/>
            <person name="Pearson M."/>
            <person name="Priest M."/>
            <person name="Roberts A."/>
            <person name="Saif S."/>
            <person name="Shea T."/>
            <person name="Shenoy N."/>
            <person name="Sisk P."/>
            <person name="Stolte C."/>
            <person name="Sykes S."/>
            <person name="Wortman J."/>
            <person name="Nusbaum C."/>
            <person name="Birren B."/>
        </authorList>
    </citation>
    <scope>NUCLEOTIDE SEQUENCE [LARGE SCALE GENOMIC DNA]</scope>
    <source>
        <strain evidence="3">ATCC 700633</strain>
    </source>
</reference>
<proteinExistence type="predicted"/>
<dbReference type="AlphaFoldDB" id="D0BNT6"/>
<keyword evidence="1" id="KW-0489">Methyltransferase</keyword>
<organism evidence="3 4">
    <name type="scientific">Granulicatella elegans ATCC 700633</name>
    <dbReference type="NCBI Taxonomy" id="626369"/>
    <lineage>
        <taxon>Bacteria</taxon>
        <taxon>Bacillati</taxon>
        <taxon>Bacillota</taxon>
        <taxon>Bacilli</taxon>
        <taxon>Lactobacillales</taxon>
        <taxon>Carnobacteriaceae</taxon>
        <taxon>Granulicatella</taxon>
    </lineage>
</organism>